<proteinExistence type="inferred from homology"/>
<evidence type="ECO:0000256" key="3">
    <source>
        <dbReference type="ARBA" id="ARBA00023180"/>
    </source>
</evidence>
<dbReference type="InterPro" id="IPR000182">
    <property type="entry name" value="GNAT_dom"/>
</dbReference>
<dbReference type="PANTHER" id="PTHR30480">
    <property type="entry name" value="BETA-HEXOSAMINIDASE-RELATED"/>
    <property type="match status" value="1"/>
</dbReference>
<dbReference type="OMA" id="MICHTFD"/>
<dbReference type="GO" id="GO:0005975">
    <property type="term" value="P:carbohydrate metabolic process"/>
    <property type="evidence" value="ECO:0007669"/>
    <property type="project" value="InterPro"/>
</dbReference>
<dbReference type="GO" id="GO:0009254">
    <property type="term" value="P:peptidoglycan turnover"/>
    <property type="evidence" value="ECO:0007669"/>
    <property type="project" value="TreeGrafter"/>
</dbReference>
<dbReference type="InterPro" id="IPR036962">
    <property type="entry name" value="Glyco_hydro_3_N_sf"/>
</dbReference>
<dbReference type="EMBL" id="DS995707">
    <property type="protein sequence ID" value="EEQ34591.1"/>
    <property type="molecule type" value="Genomic_DNA"/>
</dbReference>
<name>C5FYJ3_ARTOC</name>
<dbReference type="Gene3D" id="3.40.50.1700">
    <property type="entry name" value="Glycoside hydrolase family 3 C-terminal domain"/>
    <property type="match status" value="1"/>
</dbReference>
<reference evidence="7" key="1">
    <citation type="journal article" date="2012" name="MBio">
        <title>Comparative genome analysis of Trichophyton rubrum and related dermatophytes reveals candidate genes involved in infection.</title>
        <authorList>
            <person name="Martinez D.A."/>
            <person name="Oliver B.G."/>
            <person name="Graeser Y."/>
            <person name="Goldberg J.M."/>
            <person name="Li W."/>
            <person name="Martinez-Rossi N.M."/>
            <person name="Monod M."/>
            <person name="Shelest E."/>
            <person name="Barton R.C."/>
            <person name="Birch E."/>
            <person name="Brakhage A.A."/>
            <person name="Chen Z."/>
            <person name="Gurr S.J."/>
            <person name="Heiman D."/>
            <person name="Heitman J."/>
            <person name="Kosti I."/>
            <person name="Rossi A."/>
            <person name="Saif S."/>
            <person name="Samalova M."/>
            <person name="Saunders C.W."/>
            <person name="Shea T."/>
            <person name="Summerbell R.C."/>
            <person name="Xu J."/>
            <person name="Young S."/>
            <person name="Zeng Q."/>
            <person name="Birren B.W."/>
            <person name="Cuomo C.A."/>
            <person name="White T.C."/>
        </authorList>
    </citation>
    <scope>NUCLEOTIDE SEQUENCE [LARGE SCALE GENOMIC DNA]</scope>
    <source>
        <strain evidence="7">ATCC MYA-4605 / CBS 113480</strain>
    </source>
</reference>
<dbReference type="GeneID" id="9230803"/>
<dbReference type="HOGENOM" id="CLU_008392_3_1_1"/>
<keyword evidence="2" id="KW-0378">Hydrolase</keyword>
<dbReference type="PROSITE" id="PS51186">
    <property type="entry name" value="GNAT"/>
    <property type="match status" value="2"/>
</dbReference>
<dbReference type="VEuPathDB" id="FungiDB:MCYG_07410"/>
<sequence length="852" mass="93891">MSEEDVRRDLGQLFIVGFDGLTVNEDIKSLIRAPFYIGNIILFQRNVGDAEQLIALTNELQQTARDAGHSRPLFIAIDQENGRVCQIRAPVAAQLPGSMALGATGSPEDATLIARATGELLDALGINMNYAPVCDVNSEPSNPVIGVRSPGDNGINVGRIASAFAQGLREKKVVPCVKHFPGHGDTKVDSHFGLPVVDKSREELEACELIPFRRAAAEKVESVMTSHIVLPALEGSSLPMTLSKSCVGFLRETLQYDGLLVSDCLEMDAIRAHYGTEKGAAMAIAAGVDCAMVCHTLKAQVGAYNEVYGAFKSGTITHDGVSKSVARVTKLKDKFVSWESVFARRKPELLPQLRVDHEKLAAQTYARSATLVRDFQNALPITPDQKVAYVYSVVAGEISKALPTVPYMPLKFAEMIKEHHPNMIECPIPEHSSIQNDEETQAKISQADAVILVTENAKLSKDKEKLVGVMKGLSKVVSIAICGPYDFLDDTENIKTYITIYEPTIEAFLPAVKIIFGQMEPRGKLPVSTKPPSIPIEPLNADRDLSRVIELWHKLLPRYAVPPKTLSHVLTRPNGNHFVSRFNDKVVGFVATYANEDRPTTFIPVIVVDSVYQGKGIGTALLEHARQYLRRNYPAVSVTIGSSFPRFWPGVPMDISKEAQDFFIHRGFCPASGPSARDYTADLHVFEAQKGVLERAETAGFTFAPWKKEQYEECMQKQRKLFGKDSVWMGAYEVLAQTGRYNQVMVATDSSTGEQVGWTLMQELGIGMTQELAMQPLVGNKSGQIGCVGVTPQARNKGVGLALITHAALDLKRRGMEHVFIDWSNHVNWYERAGFKVWGEYRTMVLHELPKL</sequence>
<dbReference type="eggNOG" id="ENOG502R6JK">
    <property type="taxonomic scope" value="Eukaryota"/>
</dbReference>
<evidence type="ECO:0000313" key="7">
    <source>
        <dbReference type="Proteomes" id="UP000002035"/>
    </source>
</evidence>
<dbReference type="STRING" id="554155.C5FYJ3"/>
<dbReference type="Pfam" id="PF00583">
    <property type="entry name" value="Acetyltransf_1"/>
    <property type="match status" value="1"/>
</dbReference>
<dbReference type="Gene3D" id="3.20.20.300">
    <property type="entry name" value="Glycoside hydrolase, family 3, N-terminal domain"/>
    <property type="match status" value="1"/>
</dbReference>
<evidence type="ECO:0000256" key="4">
    <source>
        <dbReference type="ARBA" id="ARBA00023295"/>
    </source>
</evidence>
<comment type="similarity">
    <text evidence="1">Belongs to the glycosyl hydrolase 3 family.</text>
</comment>
<dbReference type="AlphaFoldDB" id="C5FYJ3"/>
<dbReference type="GO" id="GO:0016747">
    <property type="term" value="F:acyltransferase activity, transferring groups other than amino-acyl groups"/>
    <property type="evidence" value="ECO:0007669"/>
    <property type="project" value="InterPro"/>
</dbReference>
<dbReference type="SUPFAM" id="SSF55729">
    <property type="entry name" value="Acyl-CoA N-acyltransferases (Nat)"/>
    <property type="match status" value="2"/>
</dbReference>
<accession>C5FYJ3</accession>
<feature type="domain" description="N-acetyltransferase" evidence="5">
    <location>
        <begin position="534"/>
        <end position="692"/>
    </location>
</feature>
<dbReference type="OrthoDB" id="47059at2759"/>
<keyword evidence="7" id="KW-1185">Reference proteome</keyword>
<dbReference type="Gene3D" id="3.40.630.30">
    <property type="match status" value="2"/>
</dbReference>
<dbReference type="InterPro" id="IPR017853">
    <property type="entry name" value="GH"/>
</dbReference>
<dbReference type="SUPFAM" id="SSF52279">
    <property type="entry name" value="Beta-D-glucan exohydrolase, C-terminal domain"/>
    <property type="match status" value="1"/>
</dbReference>
<dbReference type="Proteomes" id="UP000002035">
    <property type="component" value="Unassembled WGS sequence"/>
</dbReference>
<organism evidence="6 7">
    <name type="scientific">Arthroderma otae (strain ATCC MYA-4605 / CBS 113480)</name>
    <name type="common">Microsporum canis</name>
    <dbReference type="NCBI Taxonomy" id="554155"/>
    <lineage>
        <taxon>Eukaryota</taxon>
        <taxon>Fungi</taxon>
        <taxon>Dikarya</taxon>
        <taxon>Ascomycota</taxon>
        <taxon>Pezizomycotina</taxon>
        <taxon>Eurotiomycetes</taxon>
        <taxon>Eurotiomycetidae</taxon>
        <taxon>Onygenales</taxon>
        <taxon>Arthrodermataceae</taxon>
        <taxon>Microsporum</taxon>
    </lineage>
</organism>
<dbReference type="Pfam" id="PF00933">
    <property type="entry name" value="Glyco_hydro_3"/>
    <property type="match status" value="1"/>
</dbReference>
<dbReference type="PANTHER" id="PTHR30480:SF16">
    <property type="entry name" value="GLYCOSIDE HYDROLASE FAMILY 3 DOMAIN PROTEIN"/>
    <property type="match status" value="1"/>
</dbReference>
<dbReference type="InterPro" id="IPR001764">
    <property type="entry name" value="Glyco_hydro_3_N"/>
</dbReference>
<evidence type="ECO:0000313" key="6">
    <source>
        <dbReference type="EMBL" id="EEQ34591.1"/>
    </source>
</evidence>
<dbReference type="InterPro" id="IPR036881">
    <property type="entry name" value="Glyco_hydro_3_C_sf"/>
</dbReference>
<evidence type="ECO:0000256" key="1">
    <source>
        <dbReference type="ARBA" id="ARBA00005336"/>
    </source>
</evidence>
<keyword evidence="3" id="KW-0325">Glycoprotein</keyword>
<gene>
    <name evidence="6" type="ORF">MCYG_07410</name>
</gene>
<protein>
    <submittedName>
        <fullName evidence="6">Beta-N-acetylhexosaminidase</fullName>
    </submittedName>
</protein>
<dbReference type="GO" id="GO:0004553">
    <property type="term" value="F:hydrolase activity, hydrolyzing O-glycosyl compounds"/>
    <property type="evidence" value="ECO:0007669"/>
    <property type="project" value="InterPro"/>
</dbReference>
<feature type="domain" description="N-acetyltransferase" evidence="5">
    <location>
        <begin position="701"/>
        <end position="852"/>
    </location>
</feature>
<dbReference type="InterPro" id="IPR050226">
    <property type="entry name" value="NagZ_Beta-hexosaminidase"/>
</dbReference>
<dbReference type="RefSeq" id="XP_002843627.1">
    <property type="nucleotide sequence ID" value="XM_002843581.1"/>
</dbReference>
<evidence type="ECO:0000256" key="2">
    <source>
        <dbReference type="ARBA" id="ARBA00022801"/>
    </source>
</evidence>
<dbReference type="SUPFAM" id="SSF51445">
    <property type="entry name" value="(Trans)glycosidases"/>
    <property type="match status" value="1"/>
</dbReference>
<dbReference type="InterPro" id="IPR016181">
    <property type="entry name" value="Acyl_CoA_acyltransferase"/>
</dbReference>
<dbReference type="Pfam" id="PF13508">
    <property type="entry name" value="Acetyltransf_7"/>
    <property type="match status" value="1"/>
</dbReference>
<keyword evidence="4" id="KW-0326">Glycosidase</keyword>
<evidence type="ECO:0000259" key="5">
    <source>
        <dbReference type="PROSITE" id="PS51186"/>
    </source>
</evidence>
<dbReference type="CDD" id="cd04301">
    <property type="entry name" value="NAT_SF"/>
    <property type="match status" value="2"/>
</dbReference>